<keyword evidence="3" id="KW-0812">Transmembrane</keyword>
<dbReference type="PANTHER" id="PTHR47336">
    <property type="entry name" value="TRANSCRIPTION FACTOR HMS1-RELATED"/>
    <property type="match status" value="1"/>
</dbReference>
<dbReference type="AlphaFoldDB" id="A0A1E3P774"/>
<dbReference type="STRING" id="683960.A0A1E3P774"/>
<dbReference type="InterPro" id="IPR052099">
    <property type="entry name" value="Regulatory_TF_Diverse"/>
</dbReference>
<dbReference type="Gene3D" id="4.10.280.10">
    <property type="entry name" value="Helix-loop-helix DNA-binding domain"/>
    <property type="match status" value="1"/>
</dbReference>
<dbReference type="GeneID" id="30201881"/>
<evidence type="ECO:0000256" key="1">
    <source>
        <dbReference type="SAM" id="Coils"/>
    </source>
</evidence>
<keyword evidence="1" id="KW-0175">Coiled coil</keyword>
<feature type="compositionally biased region" description="Low complexity" evidence="2">
    <location>
        <begin position="278"/>
        <end position="293"/>
    </location>
</feature>
<evidence type="ECO:0000313" key="6">
    <source>
        <dbReference type="Proteomes" id="UP000094112"/>
    </source>
</evidence>
<gene>
    <name evidence="5" type="ORF">WICANDRAFT_77918</name>
</gene>
<evidence type="ECO:0000259" key="4">
    <source>
        <dbReference type="PROSITE" id="PS50888"/>
    </source>
</evidence>
<keyword evidence="3" id="KW-0472">Membrane</keyword>
<feature type="region of interest" description="Disordered" evidence="2">
    <location>
        <begin position="277"/>
        <end position="305"/>
    </location>
</feature>
<feature type="domain" description="BHLH" evidence="4">
    <location>
        <begin position="177"/>
        <end position="248"/>
    </location>
</feature>
<sequence>MSYAFDDYDAFLASFNNNNYKAPNNNMNQNQQISIAHDPSLTNSITSTEEEGMLDPYYDFGTTANGANNNQNNNNNNINGNFYLSPDSIIGTSNSSSPNEFQLNNEFNSLDGAAVNAGGDFNYDDGFMDQNQIKKESISSTASSSTSPVPVTQQHNTRVKLSNAVPHSTIGKRGPKKEKSSHNMIEKRYRTNINDKINALRDAVPALRVLVDSGDDEVDDDELDGLQPAKKLNKATILSKATEYIKHLEHKNEVLKKENDTLKHRLYGISNGNITPESSVSSYSSETVQNQNDGNRDGNRGGAHQNQTSYTNKFLLGGLACMVGAGLNDDLNHVDSTRSLFALPVFSFNQQGSQVVGKPLLILFKIGLILCVLLNFVFPAIFQSKKKVGVETSEVVDTEDIEDVRNLSKFSIWKTFKSTKDSSNNDYVKNSIIRCLKLKIEAMNQNFINQKLINFYVEHLWNYSKQVQLDSSESNFEDLNLILSLNNNETIHNEEYLKKLLNFEVKSNLEAELEDEEFTNNYSVIHILYEMINETKTNSILAKFMNSTINSSFQPTETKTLSEYINVELTTLFNPTDENISKLKENLSKLNINGVKDDEIFIMYASIIQNLIFIKKDFKSAQKWFKKLDLKLINKFNLLGFTSLYIIILSMTKYPELYQDDQDIILQIEEISGILRIWLGNTSGSSLKFDKRSQLIEFFVNVNLKINGLESLNGNLRTVVV</sequence>
<dbReference type="EMBL" id="KV454209">
    <property type="protein sequence ID" value="ODQ61279.1"/>
    <property type="molecule type" value="Genomic_DNA"/>
</dbReference>
<dbReference type="RefSeq" id="XP_019040486.1">
    <property type="nucleotide sequence ID" value="XM_019184635.1"/>
</dbReference>
<organism evidence="5 6">
    <name type="scientific">Wickerhamomyces anomalus (strain ATCC 58044 / CBS 1984 / NCYC 433 / NRRL Y-366-8)</name>
    <name type="common">Yeast</name>
    <name type="synonym">Hansenula anomala</name>
    <dbReference type="NCBI Taxonomy" id="683960"/>
    <lineage>
        <taxon>Eukaryota</taxon>
        <taxon>Fungi</taxon>
        <taxon>Dikarya</taxon>
        <taxon>Ascomycota</taxon>
        <taxon>Saccharomycotina</taxon>
        <taxon>Saccharomycetes</taxon>
        <taxon>Phaffomycetales</taxon>
        <taxon>Wickerhamomycetaceae</taxon>
        <taxon>Wickerhamomyces</taxon>
    </lineage>
</organism>
<keyword evidence="3" id="KW-1133">Transmembrane helix</keyword>
<dbReference type="InterPro" id="IPR036638">
    <property type="entry name" value="HLH_DNA-bd_sf"/>
</dbReference>
<dbReference type="Pfam" id="PF00010">
    <property type="entry name" value="HLH"/>
    <property type="match status" value="1"/>
</dbReference>
<name>A0A1E3P774_WICAA</name>
<feature type="transmembrane region" description="Helical" evidence="3">
    <location>
        <begin position="360"/>
        <end position="382"/>
    </location>
</feature>
<dbReference type="PROSITE" id="PS50888">
    <property type="entry name" value="BHLH"/>
    <property type="match status" value="1"/>
</dbReference>
<dbReference type="GO" id="GO:0046983">
    <property type="term" value="F:protein dimerization activity"/>
    <property type="evidence" value="ECO:0007669"/>
    <property type="project" value="InterPro"/>
</dbReference>
<proteinExistence type="predicted"/>
<accession>A0A1E3P774</accession>
<evidence type="ECO:0000313" key="5">
    <source>
        <dbReference type="EMBL" id="ODQ61279.1"/>
    </source>
</evidence>
<evidence type="ECO:0000256" key="3">
    <source>
        <dbReference type="SAM" id="Phobius"/>
    </source>
</evidence>
<dbReference type="Proteomes" id="UP000094112">
    <property type="component" value="Unassembled WGS sequence"/>
</dbReference>
<reference evidence="5 6" key="1">
    <citation type="journal article" date="2016" name="Proc. Natl. Acad. Sci. U.S.A.">
        <title>Comparative genomics of biotechnologically important yeasts.</title>
        <authorList>
            <person name="Riley R."/>
            <person name="Haridas S."/>
            <person name="Wolfe K.H."/>
            <person name="Lopes M.R."/>
            <person name="Hittinger C.T."/>
            <person name="Goeker M."/>
            <person name="Salamov A.A."/>
            <person name="Wisecaver J.H."/>
            <person name="Long T.M."/>
            <person name="Calvey C.H."/>
            <person name="Aerts A.L."/>
            <person name="Barry K.W."/>
            <person name="Choi C."/>
            <person name="Clum A."/>
            <person name="Coughlan A.Y."/>
            <person name="Deshpande S."/>
            <person name="Douglass A.P."/>
            <person name="Hanson S.J."/>
            <person name="Klenk H.-P."/>
            <person name="LaButti K.M."/>
            <person name="Lapidus A."/>
            <person name="Lindquist E.A."/>
            <person name="Lipzen A.M."/>
            <person name="Meier-Kolthoff J.P."/>
            <person name="Ohm R.A."/>
            <person name="Otillar R.P."/>
            <person name="Pangilinan J.L."/>
            <person name="Peng Y."/>
            <person name="Rokas A."/>
            <person name="Rosa C.A."/>
            <person name="Scheuner C."/>
            <person name="Sibirny A.A."/>
            <person name="Slot J.C."/>
            <person name="Stielow J.B."/>
            <person name="Sun H."/>
            <person name="Kurtzman C.P."/>
            <person name="Blackwell M."/>
            <person name="Grigoriev I.V."/>
            <person name="Jeffries T.W."/>
        </authorList>
    </citation>
    <scope>NUCLEOTIDE SEQUENCE [LARGE SCALE GENOMIC DNA]</scope>
    <source>
        <strain evidence="6">ATCC 58044 / CBS 1984 / NCYC 433 / NRRL Y-366-8</strain>
    </source>
</reference>
<protein>
    <recommendedName>
        <fullName evidence="4">BHLH domain-containing protein</fullName>
    </recommendedName>
</protein>
<feature type="coiled-coil region" evidence="1">
    <location>
        <begin position="238"/>
        <end position="265"/>
    </location>
</feature>
<keyword evidence="6" id="KW-1185">Reference proteome</keyword>
<evidence type="ECO:0000256" key="2">
    <source>
        <dbReference type="SAM" id="MobiDB-lite"/>
    </source>
</evidence>
<dbReference type="SUPFAM" id="SSF47459">
    <property type="entry name" value="HLH, helix-loop-helix DNA-binding domain"/>
    <property type="match status" value="1"/>
</dbReference>
<dbReference type="InterPro" id="IPR011598">
    <property type="entry name" value="bHLH_dom"/>
</dbReference>
<dbReference type="SMART" id="SM00353">
    <property type="entry name" value="HLH"/>
    <property type="match status" value="1"/>
</dbReference>
<dbReference type="OrthoDB" id="2133190at2759"/>
<dbReference type="PANTHER" id="PTHR47336:SF2">
    <property type="entry name" value="TRANSCRIPTION FACTOR HMS1-RELATED"/>
    <property type="match status" value="1"/>
</dbReference>